<dbReference type="Proteomes" id="UP000279089">
    <property type="component" value="Unassembled WGS sequence"/>
</dbReference>
<gene>
    <name evidence="1" type="ORF">EG028_03030</name>
</gene>
<organism evidence="1 2">
    <name type="scientific">Chitinophaga barathri</name>
    <dbReference type="NCBI Taxonomy" id="1647451"/>
    <lineage>
        <taxon>Bacteria</taxon>
        <taxon>Pseudomonadati</taxon>
        <taxon>Bacteroidota</taxon>
        <taxon>Chitinophagia</taxon>
        <taxon>Chitinophagales</taxon>
        <taxon>Chitinophagaceae</taxon>
        <taxon>Chitinophaga</taxon>
    </lineage>
</organism>
<comment type="caution">
    <text evidence="1">The sequence shown here is derived from an EMBL/GenBank/DDBJ whole genome shotgun (WGS) entry which is preliminary data.</text>
</comment>
<proteinExistence type="predicted"/>
<keyword evidence="2" id="KW-1185">Reference proteome</keyword>
<evidence type="ECO:0000313" key="1">
    <source>
        <dbReference type="EMBL" id="RPD43286.1"/>
    </source>
</evidence>
<sequence length="124" mass="14708">MYFPLQTAQQWTNQDLRDMAVDKEGGKVSRQEFNSYRENIFNRDVLRLLPDAKEGELSEIDARSPEDYYKLLRKCTDRATKMYEVYMQYPEKNGTAENYFAFVFGRVKGQYKVIGYYAKWPVKG</sequence>
<name>A0A3N4MMK0_9BACT</name>
<protein>
    <submittedName>
        <fullName evidence="1">Uncharacterized protein</fullName>
    </submittedName>
</protein>
<evidence type="ECO:0000313" key="2">
    <source>
        <dbReference type="Proteomes" id="UP000279089"/>
    </source>
</evidence>
<dbReference type="EMBL" id="RMBX01000001">
    <property type="protein sequence ID" value="RPD43286.1"/>
    <property type="molecule type" value="Genomic_DNA"/>
</dbReference>
<reference evidence="2" key="1">
    <citation type="submission" date="2018-11" db="EMBL/GenBank/DDBJ databases">
        <title>Chitinophaga lutea sp.nov., isolate from arsenic contaminated soil.</title>
        <authorList>
            <person name="Zong Y."/>
        </authorList>
    </citation>
    <scope>NUCLEOTIDE SEQUENCE [LARGE SCALE GENOMIC DNA]</scope>
    <source>
        <strain evidence="2">YLT18</strain>
    </source>
</reference>
<accession>A0A3N4MMK0</accession>
<dbReference type="AlphaFoldDB" id="A0A3N4MMK0"/>